<keyword evidence="1" id="KW-0472">Membrane</keyword>
<evidence type="ECO:0000313" key="2">
    <source>
        <dbReference type="EMBL" id="QGV82348.1"/>
    </source>
</evidence>
<sequence>MQPFHFAVLDAVSWREADDPCPHCAALLPSGEPGGKANEKPPTARSHRVAAPITGERAPAVRMVMIAWFTATTVLSVVLTLTR</sequence>
<reference evidence="2 3" key="1">
    <citation type="submission" date="2018-12" db="EMBL/GenBank/DDBJ databases">
        <title>Complete genome sequence of Streptomyces ficellus NRRL8067, the producer of ficellomycin, feldamycin and nojirimycin.</title>
        <authorList>
            <person name="Zhang H."/>
            <person name="Yue R."/>
            <person name="Liu Y."/>
            <person name="Li M."/>
            <person name="Mu H."/>
            <person name="Zhang J."/>
        </authorList>
    </citation>
    <scope>NUCLEOTIDE SEQUENCE [LARGE SCALE GENOMIC DNA]</scope>
    <source>
        <strain evidence="2 3">NRRL 8067</strain>
    </source>
</reference>
<dbReference type="EMBL" id="CP034279">
    <property type="protein sequence ID" value="QGV82348.1"/>
    <property type="molecule type" value="Genomic_DNA"/>
</dbReference>
<gene>
    <name evidence="2" type="ORF">EIZ62_31910</name>
</gene>
<dbReference type="Proteomes" id="UP000422572">
    <property type="component" value="Chromosome"/>
</dbReference>
<protein>
    <submittedName>
        <fullName evidence="2">Uncharacterized protein</fullName>
    </submittedName>
</protein>
<keyword evidence="3" id="KW-1185">Reference proteome</keyword>
<proteinExistence type="predicted"/>
<organism evidence="2 3">
    <name type="scientific">Streptomyces ficellus</name>
    <dbReference type="NCBI Taxonomy" id="1977088"/>
    <lineage>
        <taxon>Bacteria</taxon>
        <taxon>Bacillati</taxon>
        <taxon>Actinomycetota</taxon>
        <taxon>Actinomycetes</taxon>
        <taxon>Kitasatosporales</taxon>
        <taxon>Streptomycetaceae</taxon>
        <taxon>Streptomyces</taxon>
    </lineage>
</organism>
<name>A0A6I6FWC5_9ACTN</name>
<evidence type="ECO:0000313" key="3">
    <source>
        <dbReference type="Proteomes" id="UP000422572"/>
    </source>
</evidence>
<feature type="transmembrane region" description="Helical" evidence="1">
    <location>
        <begin position="60"/>
        <end position="81"/>
    </location>
</feature>
<keyword evidence="1" id="KW-0812">Transmembrane</keyword>
<keyword evidence="1" id="KW-1133">Transmembrane helix</keyword>
<dbReference type="RefSeq" id="WP_156696089.1">
    <property type="nucleotide sequence ID" value="NZ_CP034279.1"/>
</dbReference>
<accession>A0A6I6FWC5</accession>
<dbReference type="AlphaFoldDB" id="A0A6I6FWC5"/>
<dbReference type="KEGG" id="sfic:EIZ62_31910"/>
<evidence type="ECO:0000256" key="1">
    <source>
        <dbReference type="SAM" id="Phobius"/>
    </source>
</evidence>